<accession>A0ABQ2YAN7</accession>
<dbReference type="InterPro" id="IPR036396">
    <property type="entry name" value="Cyt_P450_sf"/>
</dbReference>
<keyword evidence="2" id="KW-0408">Iron</keyword>
<evidence type="ECO:0000256" key="1">
    <source>
        <dbReference type="ARBA" id="ARBA00010617"/>
    </source>
</evidence>
<evidence type="ECO:0000313" key="3">
    <source>
        <dbReference type="EMBL" id="GGX78151.1"/>
    </source>
</evidence>
<dbReference type="Pfam" id="PF00067">
    <property type="entry name" value="p450"/>
    <property type="match status" value="1"/>
</dbReference>
<keyword evidence="2" id="KW-0479">Metal-binding</keyword>
<dbReference type="PANTHER" id="PTHR46696:SF1">
    <property type="entry name" value="CYTOCHROME P450 YJIB-RELATED"/>
    <property type="match status" value="1"/>
</dbReference>
<keyword evidence="2" id="KW-0560">Oxidoreductase</keyword>
<comment type="similarity">
    <text evidence="1 2">Belongs to the cytochrome P450 family.</text>
</comment>
<sequence>MGQLMVTTTASDSDQYPVRFWAVEDLRGLDFDPFMAERLREEPIARVKLPHGEGHAWLVTRYEDVKFVTSDPRFSRQAVLGRPITRLAPHFIPLDEAVGFADPPEHTRLRKAVARSFTPASLERLRPRAERVAGELLDAMEREGPPADLMAHLNGPLPLAVISDLMGVPEEDLPRMARWTEVLLSAGHGREASDRAKAEMAAYFVEMLACKGAEPGPDLASELAAAIAKGDLSTEEAVAIALLIQASAAHAVRNNSSNMVYALLTHPHHLERLRREPGLLPQAIEELLRYIPHRNAVGLGRIAMEDVEVGGVLIRAGEVVHSSYLTANRDPSVFDHPDELDFDREHNPHLSFGHGPHFCLGSMLARLESEIILTSLIARFPDLRLAEPVEKIRWQRSALIRGPEHLPVAW</sequence>
<evidence type="ECO:0000313" key="4">
    <source>
        <dbReference type="Proteomes" id="UP000659223"/>
    </source>
</evidence>
<dbReference type="InterPro" id="IPR002397">
    <property type="entry name" value="Cyt_P450_B"/>
</dbReference>
<dbReference type="Proteomes" id="UP000659223">
    <property type="component" value="Unassembled WGS sequence"/>
</dbReference>
<dbReference type="PROSITE" id="PS00086">
    <property type="entry name" value="CYTOCHROME_P450"/>
    <property type="match status" value="1"/>
</dbReference>
<dbReference type="PANTHER" id="PTHR46696">
    <property type="entry name" value="P450, PUTATIVE (EUROFUNG)-RELATED"/>
    <property type="match status" value="1"/>
</dbReference>
<keyword evidence="2" id="KW-0349">Heme</keyword>
<dbReference type="EMBL" id="BMUT01000004">
    <property type="protein sequence ID" value="GGX78151.1"/>
    <property type="molecule type" value="Genomic_DNA"/>
</dbReference>
<dbReference type="Gene3D" id="1.10.630.10">
    <property type="entry name" value="Cytochrome P450"/>
    <property type="match status" value="1"/>
</dbReference>
<dbReference type="CDD" id="cd11031">
    <property type="entry name" value="Cyp158A-like"/>
    <property type="match status" value="1"/>
</dbReference>
<gene>
    <name evidence="3" type="primary">cyp158a2</name>
    <name evidence="3" type="ORF">GCM10010324_24600</name>
</gene>
<dbReference type="InterPro" id="IPR001128">
    <property type="entry name" value="Cyt_P450"/>
</dbReference>
<keyword evidence="4" id="KW-1185">Reference proteome</keyword>
<reference evidence="4" key="1">
    <citation type="journal article" date="2019" name="Int. J. Syst. Evol. Microbiol.">
        <title>The Global Catalogue of Microorganisms (GCM) 10K type strain sequencing project: providing services to taxonomists for standard genome sequencing and annotation.</title>
        <authorList>
            <consortium name="The Broad Institute Genomics Platform"/>
            <consortium name="The Broad Institute Genome Sequencing Center for Infectious Disease"/>
            <person name="Wu L."/>
            <person name="Ma J."/>
        </authorList>
    </citation>
    <scope>NUCLEOTIDE SEQUENCE [LARGE SCALE GENOMIC DNA]</scope>
    <source>
        <strain evidence="4">JCM 4586</strain>
    </source>
</reference>
<dbReference type="InterPro" id="IPR017972">
    <property type="entry name" value="Cyt_P450_CS"/>
</dbReference>
<protein>
    <submittedName>
        <fullName evidence="3">Biflaviolin synthase CYP158A2</fullName>
    </submittedName>
</protein>
<keyword evidence="2" id="KW-0503">Monooxygenase</keyword>
<name>A0ABQ2YAN7_9ACTN</name>
<dbReference type="SUPFAM" id="SSF48264">
    <property type="entry name" value="Cytochrome P450"/>
    <property type="match status" value="1"/>
</dbReference>
<proteinExistence type="inferred from homology"/>
<dbReference type="PRINTS" id="PR00359">
    <property type="entry name" value="BP450"/>
</dbReference>
<organism evidence="3 4">
    <name type="scientific">Streptomyces hiroshimensis</name>
    <dbReference type="NCBI Taxonomy" id="66424"/>
    <lineage>
        <taxon>Bacteria</taxon>
        <taxon>Bacillati</taxon>
        <taxon>Actinomycetota</taxon>
        <taxon>Actinomycetes</taxon>
        <taxon>Kitasatosporales</taxon>
        <taxon>Streptomycetaceae</taxon>
        <taxon>Streptomyces</taxon>
    </lineage>
</organism>
<evidence type="ECO:0000256" key="2">
    <source>
        <dbReference type="RuleBase" id="RU000461"/>
    </source>
</evidence>
<comment type="caution">
    <text evidence="3">The sequence shown here is derived from an EMBL/GenBank/DDBJ whole genome shotgun (WGS) entry which is preliminary data.</text>
</comment>